<name>A0A0C2INC7_THEKT</name>
<evidence type="ECO:0000256" key="1">
    <source>
        <dbReference type="SAM" id="MobiDB-lite"/>
    </source>
</evidence>
<organism evidence="2 3">
    <name type="scientific">Thelohanellus kitauei</name>
    <name type="common">Myxosporean</name>
    <dbReference type="NCBI Taxonomy" id="669202"/>
    <lineage>
        <taxon>Eukaryota</taxon>
        <taxon>Metazoa</taxon>
        <taxon>Cnidaria</taxon>
        <taxon>Myxozoa</taxon>
        <taxon>Myxosporea</taxon>
        <taxon>Bivalvulida</taxon>
        <taxon>Platysporina</taxon>
        <taxon>Myxobolidae</taxon>
        <taxon>Thelohanellus</taxon>
    </lineage>
</organism>
<comment type="caution">
    <text evidence="2">The sequence shown here is derived from an EMBL/GenBank/DDBJ whole genome shotgun (WGS) entry which is preliminary data.</text>
</comment>
<keyword evidence="3" id="KW-1185">Reference proteome</keyword>
<dbReference type="AlphaFoldDB" id="A0A0C2INC7"/>
<dbReference type="EMBL" id="JWZT01003352">
    <property type="protein sequence ID" value="KII66989.1"/>
    <property type="molecule type" value="Genomic_DNA"/>
</dbReference>
<dbReference type="Proteomes" id="UP000031668">
    <property type="component" value="Unassembled WGS sequence"/>
</dbReference>
<evidence type="ECO:0000313" key="3">
    <source>
        <dbReference type="Proteomes" id="UP000031668"/>
    </source>
</evidence>
<feature type="region of interest" description="Disordered" evidence="1">
    <location>
        <begin position="51"/>
        <end position="72"/>
    </location>
</feature>
<feature type="compositionally biased region" description="Basic and acidic residues" evidence="1">
    <location>
        <begin position="59"/>
        <end position="72"/>
    </location>
</feature>
<accession>A0A0C2INC7</accession>
<reference evidence="2 3" key="1">
    <citation type="journal article" date="2014" name="Genome Biol. Evol.">
        <title>The genome of the myxosporean Thelohanellus kitauei shows adaptations to nutrient acquisition within its fish host.</title>
        <authorList>
            <person name="Yang Y."/>
            <person name="Xiong J."/>
            <person name="Zhou Z."/>
            <person name="Huo F."/>
            <person name="Miao W."/>
            <person name="Ran C."/>
            <person name="Liu Y."/>
            <person name="Zhang J."/>
            <person name="Feng J."/>
            <person name="Wang M."/>
            <person name="Wang M."/>
            <person name="Wang L."/>
            <person name="Yao B."/>
        </authorList>
    </citation>
    <scope>NUCLEOTIDE SEQUENCE [LARGE SCALE GENOMIC DNA]</scope>
    <source>
        <strain evidence="2">Wuqing</strain>
    </source>
</reference>
<proteinExistence type="predicted"/>
<gene>
    <name evidence="2" type="ORF">RF11_13464</name>
</gene>
<protein>
    <submittedName>
        <fullName evidence="2">Uncharacterized protein</fullName>
    </submittedName>
</protein>
<sequence length="186" mass="21728">MGLKSWKGKGFKTKEPETNIRELAYVLTDHIGRYTFCEDLTRCANVFHKRDKGTQKNQNRTDQHQSSDNRSLKSEIGTILTLKSPWTRKLVNMKMRWWSNRLLTNHSENFNENEGALIKRSDRSNADGEQVGHDQRVCKCNTGCNYETFQTEKKETDHFEQKNARKRFKTTKNGIDATEIIQIKSL</sequence>
<evidence type="ECO:0000313" key="2">
    <source>
        <dbReference type="EMBL" id="KII66989.1"/>
    </source>
</evidence>